<protein>
    <recommendedName>
        <fullName evidence="2">Glucose-methanol-choline oxidoreductase C-terminal domain-containing protein</fullName>
    </recommendedName>
</protein>
<comment type="caution">
    <text evidence="3">The sequence shown here is derived from an EMBL/GenBank/DDBJ whole genome shotgun (WGS) entry which is preliminary data.</text>
</comment>
<dbReference type="EMBL" id="VTPC01090688">
    <property type="protein sequence ID" value="KAF2881878.1"/>
    <property type="molecule type" value="Genomic_DNA"/>
</dbReference>
<evidence type="ECO:0000256" key="1">
    <source>
        <dbReference type="ARBA" id="ARBA00010790"/>
    </source>
</evidence>
<feature type="domain" description="Glucose-methanol-choline oxidoreductase C-terminal" evidence="2">
    <location>
        <begin position="30"/>
        <end position="173"/>
    </location>
</feature>
<accession>A0A8K0G114</accession>
<dbReference type="PANTHER" id="PTHR11552">
    <property type="entry name" value="GLUCOSE-METHANOL-CHOLINE GMC OXIDOREDUCTASE"/>
    <property type="match status" value="1"/>
</dbReference>
<evidence type="ECO:0000313" key="4">
    <source>
        <dbReference type="Proteomes" id="UP000801492"/>
    </source>
</evidence>
<dbReference type="OrthoDB" id="269227at2759"/>
<dbReference type="GO" id="GO:0050660">
    <property type="term" value="F:flavin adenine dinucleotide binding"/>
    <property type="evidence" value="ECO:0007669"/>
    <property type="project" value="InterPro"/>
</dbReference>
<dbReference type="SUPFAM" id="SSF51905">
    <property type="entry name" value="FAD/NAD(P)-binding domain"/>
    <property type="match status" value="1"/>
</dbReference>
<dbReference type="SUPFAM" id="SSF54373">
    <property type="entry name" value="FAD-linked reductases, C-terminal domain"/>
    <property type="match status" value="1"/>
</dbReference>
<dbReference type="AlphaFoldDB" id="A0A8K0G114"/>
<dbReference type="Proteomes" id="UP000801492">
    <property type="component" value="Unassembled WGS sequence"/>
</dbReference>
<organism evidence="3 4">
    <name type="scientific">Ignelater luminosus</name>
    <name type="common">Cucubano</name>
    <name type="synonym">Pyrophorus luminosus</name>
    <dbReference type="NCBI Taxonomy" id="2038154"/>
    <lineage>
        <taxon>Eukaryota</taxon>
        <taxon>Metazoa</taxon>
        <taxon>Ecdysozoa</taxon>
        <taxon>Arthropoda</taxon>
        <taxon>Hexapoda</taxon>
        <taxon>Insecta</taxon>
        <taxon>Pterygota</taxon>
        <taxon>Neoptera</taxon>
        <taxon>Endopterygota</taxon>
        <taxon>Coleoptera</taxon>
        <taxon>Polyphaga</taxon>
        <taxon>Elateriformia</taxon>
        <taxon>Elateroidea</taxon>
        <taxon>Elateridae</taxon>
        <taxon>Agrypninae</taxon>
        <taxon>Pyrophorini</taxon>
        <taxon>Ignelater</taxon>
    </lineage>
</organism>
<dbReference type="GO" id="GO:0016614">
    <property type="term" value="F:oxidoreductase activity, acting on CH-OH group of donors"/>
    <property type="evidence" value="ECO:0007669"/>
    <property type="project" value="InterPro"/>
</dbReference>
<dbReference type="Pfam" id="PF05199">
    <property type="entry name" value="GMC_oxred_C"/>
    <property type="match status" value="1"/>
</dbReference>
<dbReference type="PANTHER" id="PTHR11552:SF158">
    <property type="entry name" value="GH23626P-RELATED"/>
    <property type="match status" value="1"/>
</dbReference>
<name>A0A8K0G114_IGNLU</name>
<reference evidence="3" key="1">
    <citation type="submission" date="2019-08" db="EMBL/GenBank/DDBJ databases">
        <title>The genome of the North American firefly Photinus pyralis.</title>
        <authorList>
            <consortium name="Photinus pyralis genome working group"/>
            <person name="Fallon T.R."/>
            <person name="Sander Lower S.E."/>
            <person name="Weng J.-K."/>
        </authorList>
    </citation>
    <scope>NUCLEOTIDE SEQUENCE</scope>
    <source>
        <strain evidence="3">TRF0915ILg1</strain>
        <tissue evidence="3">Whole body</tissue>
    </source>
</reference>
<dbReference type="Gene3D" id="3.30.560.10">
    <property type="entry name" value="Glucose Oxidase, domain 3"/>
    <property type="match status" value="1"/>
</dbReference>
<proteinExistence type="inferred from homology"/>
<dbReference type="InterPro" id="IPR007867">
    <property type="entry name" value="GMC_OxRtase_C"/>
</dbReference>
<sequence length="187" mass="20813">MGMTEETFQALSNPLAGKYVWGIIPVLLHPKSKGTIRLKTKDPLDYPVLDSNLYSDSNGDDMEEMLVIIDDIFKISRTPAFQIIDSKYMSGSLPACSQYKHPSRQYFKCALRQITYPILHGVATCRMGPEHDTTAIVDNKAKVYGMSGLRVADASIIPFSLSAHPTPAVYMIGEKVSDFIRKEHGDL</sequence>
<comment type="similarity">
    <text evidence="1">Belongs to the GMC oxidoreductase family.</text>
</comment>
<dbReference type="InterPro" id="IPR012132">
    <property type="entry name" value="GMC_OxRdtase"/>
</dbReference>
<keyword evidence="4" id="KW-1185">Reference proteome</keyword>
<dbReference type="InterPro" id="IPR036188">
    <property type="entry name" value="FAD/NAD-bd_sf"/>
</dbReference>
<evidence type="ECO:0000259" key="2">
    <source>
        <dbReference type="Pfam" id="PF05199"/>
    </source>
</evidence>
<dbReference type="Gene3D" id="3.50.50.60">
    <property type="entry name" value="FAD/NAD(P)-binding domain"/>
    <property type="match status" value="1"/>
</dbReference>
<evidence type="ECO:0000313" key="3">
    <source>
        <dbReference type="EMBL" id="KAF2881878.1"/>
    </source>
</evidence>
<gene>
    <name evidence="3" type="ORF">ILUMI_24294</name>
</gene>